<dbReference type="Proteomes" id="UP001168821">
    <property type="component" value="Unassembled WGS sequence"/>
</dbReference>
<protein>
    <submittedName>
        <fullName evidence="1">Uncharacterized protein</fullName>
    </submittedName>
</protein>
<evidence type="ECO:0000313" key="1">
    <source>
        <dbReference type="EMBL" id="KAJ3652194.1"/>
    </source>
</evidence>
<proteinExistence type="predicted"/>
<sequence>MDLISHHGMTVDPVEKVLRLGIEEFILNQGSIESKPVRLIACQNVKVRGNAETIVPVRSEIKPGFALGIIQPPHTPKENLMIASALINTDCDIPVRVANIVPKAMNIKSGEVLAVCEPVTKIIHHNEDLSGNSHEGIKRNLEIPALELGHLTEHQRKAAREFL</sequence>
<comment type="caution">
    <text evidence="1">The sequence shown here is derived from an EMBL/GenBank/DDBJ whole genome shotgun (WGS) entry which is preliminary data.</text>
</comment>
<organism evidence="1 2">
    <name type="scientific">Zophobas morio</name>
    <dbReference type="NCBI Taxonomy" id="2755281"/>
    <lineage>
        <taxon>Eukaryota</taxon>
        <taxon>Metazoa</taxon>
        <taxon>Ecdysozoa</taxon>
        <taxon>Arthropoda</taxon>
        <taxon>Hexapoda</taxon>
        <taxon>Insecta</taxon>
        <taxon>Pterygota</taxon>
        <taxon>Neoptera</taxon>
        <taxon>Endopterygota</taxon>
        <taxon>Coleoptera</taxon>
        <taxon>Polyphaga</taxon>
        <taxon>Cucujiformia</taxon>
        <taxon>Tenebrionidae</taxon>
        <taxon>Zophobas</taxon>
    </lineage>
</organism>
<name>A0AA38MDP3_9CUCU</name>
<dbReference type="EMBL" id="JALNTZ010000005">
    <property type="protein sequence ID" value="KAJ3652194.1"/>
    <property type="molecule type" value="Genomic_DNA"/>
</dbReference>
<accession>A0AA38MDP3</accession>
<gene>
    <name evidence="1" type="ORF">Zmor_018180</name>
</gene>
<evidence type="ECO:0000313" key="2">
    <source>
        <dbReference type="Proteomes" id="UP001168821"/>
    </source>
</evidence>
<reference evidence="1" key="1">
    <citation type="journal article" date="2023" name="G3 (Bethesda)">
        <title>Whole genome assemblies of Zophobas morio and Tenebrio molitor.</title>
        <authorList>
            <person name="Kaur S."/>
            <person name="Stinson S.A."/>
            <person name="diCenzo G.C."/>
        </authorList>
    </citation>
    <scope>NUCLEOTIDE SEQUENCE</scope>
    <source>
        <strain evidence="1">QUZm001</strain>
    </source>
</reference>
<keyword evidence="2" id="KW-1185">Reference proteome</keyword>
<dbReference type="AlphaFoldDB" id="A0AA38MDP3"/>